<organism evidence="3">
    <name type="scientific">Pseudomonas fluorescens</name>
    <dbReference type="NCBI Taxonomy" id="294"/>
    <lineage>
        <taxon>Bacteria</taxon>
        <taxon>Pseudomonadati</taxon>
        <taxon>Pseudomonadota</taxon>
        <taxon>Gammaproteobacteria</taxon>
        <taxon>Pseudomonadales</taxon>
        <taxon>Pseudomonadaceae</taxon>
        <taxon>Pseudomonas</taxon>
    </lineage>
</organism>
<dbReference type="Gene3D" id="2.170.190.11">
    <property type="entry name" value="Molybdopterin biosynthesis moea protein, domain 3"/>
    <property type="match status" value="1"/>
</dbReference>
<keyword evidence="1" id="KW-0460">Magnesium</keyword>
<feature type="domain" description="MoeA N-terminal and linker" evidence="2">
    <location>
        <begin position="12"/>
        <end position="149"/>
    </location>
</feature>
<dbReference type="InterPro" id="IPR036135">
    <property type="entry name" value="MoeA_linker/N_sf"/>
</dbReference>
<comment type="cofactor">
    <cofactor evidence="1">
        <name>Mg(2+)</name>
        <dbReference type="ChEBI" id="CHEBI:18420"/>
    </cofactor>
</comment>
<name>A0A5E6V621_PSEFL</name>
<dbReference type="EC" id="2.10.1.1" evidence="1"/>
<dbReference type="Gene3D" id="3.90.105.10">
    <property type="entry name" value="Molybdopterin biosynthesis moea protein, domain 2"/>
    <property type="match status" value="1"/>
</dbReference>
<dbReference type="PANTHER" id="PTHR10192">
    <property type="entry name" value="MOLYBDOPTERIN BIOSYNTHESIS PROTEIN"/>
    <property type="match status" value="1"/>
</dbReference>
<evidence type="ECO:0000259" key="2">
    <source>
        <dbReference type="Pfam" id="PF03453"/>
    </source>
</evidence>
<dbReference type="GO" id="GO:0006777">
    <property type="term" value="P:Mo-molybdopterin cofactor biosynthetic process"/>
    <property type="evidence" value="ECO:0007669"/>
    <property type="project" value="UniProtKB-UniRule"/>
</dbReference>
<evidence type="ECO:0000256" key="1">
    <source>
        <dbReference type="RuleBase" id="RU365090"/>
    </source>
</evidence>
<evidence type="ECO:0000313" key="3">
    <source>
        <dbReference type="EMBL" id="VVM15611.1"/>
    </source>
</evidence>
<keyword evidence="1" id="KW-0501">Molybdenum cofactor biosynthesis</keyword>
<dbReference type="GO" id="GO:0046872">
    <property type="term" value="F:metal ion binding"/>
    <property type="evidence" value="ECO:0007669"/>
    <property type="project" value="UniProtKB-UniRule"/>
</dbReference>
<dbReference type="SUPFAM" id="SSF63882">
    <property type="entry name" value="MoeA N-terminal region -like"/>
    <property type="match status" value="1"/>
</dbReference>
<keyword evidence="1 3" id="KW-0808">Transferase</keyword>
<dbReference type="GO" id="GO:0005829">
    <property type="term" value="C:cytosol"/>
    <property type="evidence" value="ECO:0007669"/>
    <property type="project" value="TreeGrafter"/>
</dbReference>
<proteinExistence type="inferred from homology"/>
<accession>A0A5E6V621</accession>
<dbReference type="Pfam" id="PF03453">
    <property type="entry name" value="MoeA_N"/>
    <property type="match status" value="1"/>
</dbReference>
<dbReference type="InterPro" id="IPR038987">
    <property type="entry name" value="MoeA-like"/>
</dbReference>
<reference evidence="3" key="1">
    <citation type="submission" date="2019-09" db="EMBL/GenBank/DDBJ databases">
        <authorList>
            <person name="Chandra G."/>
            <person name="Truman W A."/>
        </authorList>
    </citation>
    <scope>NUCLEOTIDE SEQUENCE</scope>
    <source>
        <strain evidence="3">PS683</strain>
    </source>
</reference>
<keyword evidence="1" id="KW-0479">Metal-binding</keyword>
<dbReference type="GO" id="GO:0061599">
    <property type="term" value="F:molybdopterin molybdotransferase activity"/>
    <property type="evidence" value="ECO:0007669"/>
    <property type="project" value="UniProtKB-UniRule"/>
</dbReference>
<dbReference type="EMBL" id="LR700646">
    <property type="protein sequence ID" value="VVM15611.1"/>
    <property type="molecule type" value="Genomic_DNA"/>
</dbReference>
<dbReference type="UniPathway" id="UPA00344"/>
<sequence length="161" mass="17521">MDDLIQHRVVCTEMIALSQALGRVTAEEVFSPVDVPGRDISVLDGYALRAVDVPELGGYLLLVGPDSRDMPLQARQAARVLTGSPLPAGADSVVALQRCRVYGPRIWCPPLRMGEHISKRAHLLQRGQPVVSADKRLVAWDIDLLAAAGFPRIKVYRSSTA</sequence>
<dbReference type="PANTHER" id="PTHR10192:SF5">
    <property type="entry name" value="GEPHYRIN"/>
    <property type="match status" value="1"/>
</dbReference>
<comment type="catalytic activity">
    <reaction evidence="1">
        <text>adenylyl-molybdopterin + molybdate = Mo-molybdopterin + AMP + H(+)</text>
        <dbReference type="Rhea" id="RHEA:35047"/>
        <dbReference type="ChEBI" id="CHEBI:15378"/>
        <dbReference type="ChEBI" id="CHEBI:36264"/>
        <dbReference type="ChEBI" id="CHEBI:62727"/>
        <dbReference type="ChEBI" id="CHEBI:71302"/>
        <dbReference type="ChEBI" id="CHEBI:456215"/>
    </reaction>
</comment>
<dbReference type="AlphaFoldDB" id="A0A5E6V621"/>
<comment type="function">
    <text evidence="1">Catalyzes the insertion of molybdate into adenylated molybdopterin with the concomitant release of AMP.</text>
</comment>
<comment type="similarity">
    <text evidence="1">Belongs to the MoeA family.</text>
</comment>
<comment type="pathway">
    <text evidence="1">Cofactor biosynthesis; molybdopterin biosynthesis.</text>
</comment>
<protein>
    <recommendedName>
        <fullName evidence="1">Molybdopterin molybdenumtransferase</fullName>
        <ecNumber evidence="1">2.10.1.1</ecNumber>
    </recommendedName>
</protein>
<gene>
    <name evidence="3" type="primary">moeA_2</name>
    <name evidence="3" type="ORF">PS683_03927</name>
</gene>
<dbReference type="InterPro" id="IPR005110">
    <property type="entry name" value="MoeA_linker/N"/>
</dbReference>
<keyword evidence="1" id="KW-0500">Molybdenum</keyword>